<comment type="similarity">
    <text evidence="2 13">Belongs to the GHMP kinase family. Homoserine kinase subfamily.</text>
</comment>
<dbReference type="PROSITE" id="PS00627">
    <property type="entry name" value="GHMP_KINASES_ATP"/>
    <property type="match status" value="1"/>
</dbReference>
<reference evidence="16 17" key="1">
    <citation type="journal article" date="2016" name="Antonie Van Leeuwenhoek">
        <title>Nocardia donostiensis sp. nov., isolated from human respiratory specimens.</title>
        <authorList>
            <person name="Ercibengoa M."/>
            <person name="Bell M."/>
            <person name="Marimon J.M."/>
            <person name="Humrighouse B."/>
            <person name="Klenk H.P."/>
            <person name="Potter G."/>
            <person name="Perez-Trallero E."/>
        </authorList>
    </citation>
    <scope>NUCLEOTIDE SEQUENCE [LARGE SCALE GENOMIC DNA]</scope>
    <source>
        <strain evidence="16 17">X1655</strain>
    </source>
</reference>
<comment type="function">
    <text evidence="12 13">Catalyzes the ATP-dependent phosphorylation of L-homoserine to L-homoserine phosphate.</text>
</comment>
<sequence length="342" mass="34904">MSRTLPAGLTVTARVPASSANLGPGFDSLGMALGIYDEIEVRSTDSGLTIRVEGEGADDVPWGPSHLVVRAIERGLESAGVWADGLDVVCRNVIPHSRGLGSSAAAVVGGLAAGCALAAKLDPDLSAGADRLVQLASEFEGHPDNAAASVLGGVVVSWTETDRPADLGVDSDVVALEALTAGSVVPGDAVSGGTIAEHPDRRYRAVRLAAHPALHPVVLIPDERSSTAHTRGLLPETVPHGDAAFNVSRAALAVVALTQRPDLLMPATADRLHQAQRAPALPLTTAWITRLRAAGIAATVSGAGPTVLALGTEEFPSQLRELAAADGLRVIEPGLAEGVRVG</sequence>
<comment type="subcellular location">
    <subcellularLocation>
        <location evidence="13">Cytoplasm</location>
    </subcellularLocation>
</comment>
<organism evidence="16 17">
    <name type="scientific">Nocardia donostiensis</name>
    <dbReference type="NCBI Taxonomy" id="1538463"/>
    <lineage>
        <taxon>Bacteria</taxon>
        <taxon>Bacillati</taxon>
        <taxon>Actinomycetota</taxon>
        <taxon>Actinomycetes</taxon>
        <taxon>Mycobacteriales</taxon>
        <taxon>Nocardiaceae</taxon>
        <taxon>Nocardia</taxon>
    </lineage>
</organism>
<dbReference type="InterPro" id="IPR000870">
    <property type="entry name" value="Homoserine_kinase"/>
</dbReference>
<proteinExistence type="inferred from homology"/>
<dbReference type="PRINTS" id="PR00958">
    <property type="entry name" value="HOMSERKINASE"/>
</dbReference>
<dbReference type="Pfam" id="PF00288">
    <property type="entry name" value="GHMP_kinases_N"/>
    <property type="match status" value="1"/>
</dbReference>
<dbReference type="Pfam" id="PF08544">
    <property type="entry name" value="GHMP_kinases_C"/>
    <property type="match status" value="1"/>
</dbReference>
<dbReference type="EC" id="2.7.1.39" evidence="3 13"/>
<dbReference type="OrthoDB" id="9769912at2"/>
<feature type="domain" description="GHMP kinase C-terminal" evidence="15">
    <location>
        <begin position="269"/>
        <end position="313"/>
    </location>
</feature>
<dbReference type="PANTHER" id="PTHR20861">
    <property type="entry name" value="HOMOSERINE/4-DIPHOSPHOCYTIDYL-2-C-METHYL-D-ERYTHRITOL KINASE"/>
    <property type="match status" value="1"/>
</dbReference>
<keyword evidence="10 13" id="KW-0067">ATP-binding</keyword>
<keyword evidence="5 13" id="KW-0028">Amino-acid biosynthesis</keyword>
<evidence type="ECO:0000259" key="14">
    <source>
        <dbReference type="Pfam" id="PF00288"/>
    </source>
</evidence>
<comment type="caution">
    <text evidence="16">The sequence shown here is derived from an EMBL/GenBank/DDBJ whole genome shotgun (WGS) entry which is preliminary data.</text>
</comment>
<evidence type="ECO:0000313" key="17">
    <source>
        <dbReference type="Proteomes" id="UP000188836"/>
    </source>
</evidence>
<dbReference type="GO" id="GO:0005737">
    <property type="term" value="C:cytoplasm"/>
    <property type="evidence" value="ECO:0007669"/>
    <property type="project" value="UniProtKB-SubCell"/>
</dbReference>
<evidence type="ECO:0000256" key="2">
    <source>
        <dbReference type="ARBA" id="ARBA00007370"/>
    </source>
</evidence>
<dbReference type="InterPro" id="IPR036554">
    <property type="entry name" value="GHMP_kinase_C_sf"/>
</dbReference>
<name>A0A1V2TC26_9NOCA</name>
<dbReference type="HAMAP" id="MF_00384">
    <property type="entry name" value="Homoser_kinase"/>
    <property type="match status" value="1"/>
</dbReference>
<dbReference type="GO" id="GO:0009088">
    <property type="term" value="P:threonine biosynthetic process"/>
    <property type="evidence" value="ECO:0007669"/>
    <property type="project" value="UniProtKB-UniRule"/>
</dbReference>
<evidence type="ECO:0000256" key="4">
    <source>
        <dbReference type="ARBA" id="ARBA00017858"/>
    </source>
</evidence>
<keyword evidence="13" id="KW-0963">Cytoplasm</keyword>
<evidence type="ECO:0000256" key="11">
    <source>
        <dbReference type="ARBA" id="ARBA00049375"/>
    </source>
</evidence>
<gene>
    <name evidence="13" type="primary">thrB</name>
    <name evidence="16" type="ORF">B0T46_19830</name>
</gene>
<evidence type="ECO:0000256" key="13">
    <source>
        <dbReference type="HAMAP-Rule" id="MF_00384"/>
    </source>
</evidence>
<dbReference type="EMBL" id="MUMY01000018">
    <property type="protein sequence ID" value="ONM47054.1"/>
    <property type="molecule type" value="Genomic_DNA"/>
</dbReference>
<dbReference type="GO" id="GO:0004413">
    <property type="term" value="F:homoserine kinase activity"/>
    <property type="evidence" value="ECO:0007669"/>
    <property type="project" value="UniProtKB-UniRule"/>
</dbReference>
<keyword evidence="8 13" id="KW-0547">Nucleotide-binding</keyword>
<protein>
    <recommendedName>
        <fullName evidence="4 13">Homoserine kinase</fullName>
        <shortName evidence="13">HK</shortName>
        <shortName evidence="13">HSK</shortName>
        <ecNumber evidence="3 13">2.7.1.39</ecNumber>
    </recommendedName>
</protein>
<dbReference type="STRING" id="1538463.B0T36_14280"/>
<comment type="pathway">
    <text evidence="1 13">Amino-acid biosynthesis; L-threonine biosynthesis; L-threonine from L-aspartate: step 4/5.</text>
</comment>
<keyword evidence="9 13" id="KW-0418">Kinase</keyword>
<feature type="domain" description="GHMP kinase N-terminal" evidence="14">
    <location>
        <begin position="67"/>
        <end position="153"/>
    </location>
</feature>
<dbReference type="RefSeq" id="WP_077119789.1">
    <property type="nucleotide sequence ID" value="NZ_LOKT01000008.1"/>
</dbReference>
<evidence type="ECO:0000256" key="5">
    <source>
        <dbReference type="ARBA" id="ARBA00022605"/>
    </source>
</evidence>
<evidence type="ECO:0000256" key="7">
    <source>
        <dbReference type="ARBA" id="ARBA00022697"/>
    </source>
</evidence>
<accession>A0A1V2TC26</accession>
<dbReference type="Proteomes" id="UP000188836">
    <property type="component" value="Unassembled WGS sequence"/>
</dbReference>
<dbReference type="PIRSF" id="PIRSF000676">
    <property type="entry name" value="Homoser_kin"/>
    <property type="match status" value="1"/>
</dbReference>
<dbReference type="PANTHER" id="PTHR20861:SF1">
    <property type="entry name" value="HOMOSERINE KINASE"/>
    <property type="match status" value="1"/>
</dbReference>
<dbReference type="SUPFAM" id="SSF55060">
    <property type="entry name" value="GHMP Kinase, C-terminal domain"/>
    <property type="match status" value="1"/>
</dbReference>
<dbReference type="InterPro" id="IPR020568">
    <property type="entry name" value="Ribosomal_Su5_D2-typ_SF"/>
</dbReference>
<evidence type="ECO:0000313" key="16">
    <source>
        <dbReference type="EMBL" id="ONM47054.1"/>
    </source>
</evidence>
<dbReference type="NCBIfam" id="TIGR00191">
    <property type="entry name" value="thrB"/>
    <property type="match status" value="1"/>
</dbReference>
<feature type="binding site" evidence="13">
    <location>
        <begin position="95"/>
        <end position="105"/>
    </location>
    <ligand>
        <name>ATP</name>
        <dbReference type="ChEBI" id="CHEBI:30616"/>
    </ligand>
</feature>
<evidence type="ECO:0000256" key="12">
    <source>
        <dbReference type="ARBA" id="ARBA00049954"/>
    </source>
</evidence>
<keyword evidence="7 13" id="KW-0791">Threonine biosynthesis</keyword>
<dbReference type="InterPro" id="IPR006204">
    <property type="entry name" value="GHMP_kinase_N_dom"/>
</dbReference>
<evidence type="ECO:0000256" key="9">
    <source>
        <dbReference type="ARBA" id="ARBA00022777"/>
    </source>
</evidence>
<dbReference type="Gene3D" id="3.30.70.890">
    <property type="entry name" value="GHMP kinase, C-terminal domain"/>
    <property type="match status" value="1"/>
</dbReference>
<dbReference type="AlphaFoldDB" id="A0A1V2TC26"/>
<evidence type="ECO:0000256" key="8">
    <source>
        <dbReference type="ARBA" id="ARBA00022741"/>
    </source>
</evidence>
<evidence type="ECO:0000256" key="10">
    <source>
        <dbReference type="ARBA" id="ARBA00022840"/>
    </source>
</evidence>
<evidence type="ECO:0000256" key="1">
    <source>
        <dbReference type="ARBA" id="ARBA00005015"/>
    </source>
</evidence>
<keyword evidence="6 13" id="KW-0808">Transferase</keyword>
<dbReference type="InterPro" id="IPR006203">
    <property type="entry name" value="GHMP_knse_ATP-bd_CS"/>
</dbReference>
<evidence type="ECO:0000256" key="3">
    <source>
        <dbReference type="ARBA" id="ARBA00012078"/>
    </source>
</evidence>
<dbReference type="InterPro" id="IPR014721">
    <property type="entry name" value="Ribsml_uS5_D2-typ_fold_subgr"/>
</dbReference>
<dbReference type="SUPFAM" id="SSF54211">
    <property type="entry name" value="Ribosomal protein S5 domain 2-like"/>
    <property type="match status" value="1"/>
</dbReference>
<evidence type="ECO:0000256" key="6">
    <source>
        <dbReference type="ARBA" id="ARBA00022679"/>
    </source>
</evidence>
<dbReference type="Gene3D" id="3.30.230.10">
    <property type="match status" value="1"/>
</dbReference>
<dbReference type="UniPathway" id="UPA00050">
    <property type="reaction ID" value="UER00064"/>
</dbReference>
<evidence type="ECO:0000259" key="15">
    <source>
        <dbReference type="Pfam" id="PF08544"/>
    </source>
</evidence>
<comment type="catalytic activity">
    <reaction evidence="11 13">
        <text>L-homoserine + ATP = O-phospho-L-homoserine + ADP + H(+)</text>
        <dbReference type="Rhea" id="RHEA:13985"/>
        <dbReference type="ChEBI" id="CHEBI:15378"/>
        <dbReference type="ChEBI" id="CHEBI:30616"/>
        <dbReference type="ChEBI" id="CHEBI:57476"/>
        <dbReference type="ChEBI" id="CHEBI:57590"/>
        <dbReference type="ChEBI" id="CHEBI:456216"/>
        <dbReference type="EC" id="2.7.1.39"/>
    </reaction>
</comment>
<dbReference type="InterPro" id="IPR013750">
    <property type="entry name" value="GHMP_kinase_C_dom"/>
</dbReference>
<keyword evidence="17" id="KW-1185">Reference proteome</keyword>
<dbReference type="GO" id="GO:0005524">
    <property type="term" value="F:ATP binding"/>
    <property type="evidence" value="ECO:0007669"/>
    <property type="project" value="UniProtKB-UniRule"/>
</dbReference>